<evidence type="ECO:0000256" key="1">
    <source>
        <dbReference type="SAM" id="Phobius"/>
    </source>
</evidence>
<feature type="transmembrane region" description="Helical" evidence="1">
    <location>
        <begin position="64"/>
        <end position="86"/>
    </location>
</feature>
<sequence length="179" mass="20612">MTEGRHFITPEGVIFLYEIFTKIDLEMVDIEVAINYILVRDHWPEYPIFINYFQIREAGNLKKLFSLLAAAVLCLSFSTSVFAHSFEYSTTRDNVRTQVYTYSASHSHSSLLLTTYSWDNTDYHPSISVLVTASGHDHYGTLSKFAASSSSPYHYWTSSYCYIDTTFTGFYKGYVYDLV</sequence>
<keyword evidence="1" id="KW-0812">Transmembrane</keyword>
<proteinExistence type="predicted"/>
<protein>
    <submittedName>
        <fullName evidence="2">Uncharacterized protein</fullName>
    </submittedName>
</protein>
<dbReference type="Proteomes" id="UP000266340">
    <property type="component" value="Unassembled WGS sequence"/>
</dbReference>
<keyword evidence="1" id="KW-0472">Membrane</keyword>
<accession>A0A398CL85</accession>
<dbReference type="EMBL" id="QXJM01000039">
    <property type="protein sequence ID" value="RIE02972.1"/>
    <property type="molecule type" value="Genomic_DNA"/>
</dbReference>
<dbReference type="AlphaFoldDB" id="A0A398CL85"/>
<comment type="caution">
    <text evidence="2">The sequence shown here is derived from an EMBL/GenBank/DDBJ whole genome shotgun (WGS) entry which is preliminary data.</text>
</comment>
<keyword evidence="1" id="KW-1133">Transmembrane helix</keyword>
<organism evidence="2 3">
    <name type="scientific">Cohnella faecalis</name>
    <dbReference type="NCBI Taxonomy" id="2315694"/>
    <lineage>
        <taxon>Bacteria</taxon>
        <taxon>Bacillati</taxon>
        <taxon>Bacillota</taxon>
        <taxon>Bacilli</taxon>
        <taxon>Bacillales</taxon>
        <taxon>Paenibacillaceae</taxon>
        <taxon>Cohnella</taxon>
    </lineage>
</organism>
<evidence type="ECO:0000313" key="2">
    <source>
        <dbReference type="EMBL" id="RIE02972.1"/>
    </source>
</evidence>
<name>A0A398CL85_9BACL</name>
<gene>
    <name evidence="2" type="ORF">D3H35_20430</name>
</gene>
<reference evidence="2 3" key="1">
    <citation type="submission" date="2018-09" db="EMBL/GenBank/DDBJ databases">
        <title>Cohnella cavernae sp. nov., isolated from a karst cave.</title>
        <authorList>
            <person name="Zhu H."/>
        </authorList>
    </citation>
    <scope>NUCLEOTIDE SEQUENCE [LARGE SCALE GENOMIC DNA]</scope>
    <source>
        <strain evidence="2 3">K2E09-144</strain>
    </source>
</reference>
<keyword evidence="3" id="KW-1185">Reference proteome</keyword>
<evidence type="ECO:0000313" key="3">
    <source>
        <dbReference type="Proteomes" id="UP000266340"/>
    </source>
</evidence>